<keyword evidence="9" id="KW-0732">Signal</keyword>
<feature type="binding site" description="covalent" evidence="8">
    <location>
        <position position="84"/>
    </location>
    <ligand>
        <name>heme c</name>
        <dbReference type="ChEBI" id="CHEBI:61717"/>
    </ligand>
</feature>
<evidence type="ECO:0000256" key="3">
    <source>
        <dbReference type="ARBA" id="ARBA00022617"/>
    </source>
</evidence>
<dbReference type="Gene3D" id="1.10.760.10">
    <property type="entry name" value="Cytochrome c-like domain"/>
    <property type="match status" value="1"/>
</dbReference>
<feature type="chain" id="PRO_5031433591" description="Cytochrome c-551" evidence="9">
    <location>
        <begin position="22"/>
        <end position="106"/>
    </location>
</feature>
<evidence type="ECO:0000313" key="11">
    <source>
        <dbReference type="EMBL" id="CAD5105896.1"/>
    </source>
</evidence>
<dbReference type="GO" id="GO:0005506">
    <property type="term" value="F:iron ion binding"/>
    <property type="evidence" value="ECO:0007669"/>
    <property type="project" value="InterPro"/>
</dbReference>
<evidence type="ECO:0000256" key="4">
    <source>
        <dbReference type="ARBA" id="ARBA00022723"/>
    </source>
</evidence>
<dbReference type="Proteomes" id="UP000583387">
    <property type="component" value="Unassembled WGS sequence"/>
</dbReference>
<gene>
    <name evidence="11" type="ORF">PSEWESI4_00153</name>
</gene>
<feature type="binding site" description="covalent" evidence="8">
    <location>
        <position position="39"/>
    </location>
    <ligand>
        <name>heme c</name>
        <dbReference type="ChEBI" id="CHEBI:61717"/>
    </ligand>
</feature>
<dbReference type="Pfam" id="PF00034">
    <property type="entry name" value="Cytochrom_C"/>
    <property type="match status" value="1"/>
</dbReference>
<dbReference type="RefSeq" id="WP_187669291.1">
    <property type="nucleotide sequence ID" value="NZ_CAJFCI010000012.1"/>
</dbReference>
<feature type="domain" description="Cytochrome c" evidence="10">
    <location>
        <begin position="7"/>
        <end position="106"/>
    </location>
</feature>
<dbReference type="AlphaFoldDB" id="A0A7U7I7A3"/>
<keyword evidence="5" id="KW-0249">Electron transport</keyword>
<accession>A0A7U7I7A3</accession>
<feature type="binding site" description="covalent" evidence="8">
    <location>
        <position position="35"/>
    </location>
    <ligand>
        <name>heme c</name>
        <dbReference type="ChEBI" id="CHEBI:61717"/>
    </ligand>
</feature>
<evidence type="ECO:0000256" key="6">
    <source>
        <dbReference type="ARBA" id="ARBA00023004"/>
    </source>
</evidence>
<dbReference type="InterPro" id="IPR009056">
    <property type="entry name" value="Cyt_c-like_dom"/>
</dbReference>
<evidence type="ECO:0000256" key="9">
    <source>
        <dbReference type="SAM" id="SignalP"/>
    </source>
</evidence>
<evidence type="ECO:0000256" key="5">
    <source>
        <dbReference type="ARBA" id="ARBA00022982"/>
    </source>
</evidence>
<dbReference type="GO" id="GO:0020037">
    <property type="term" value="F:heme binding"/>
    <property type="evidence" value="ECO:0007669"/>
    <property type="project" value="InterPro"/>
</dbReference>
<evidence type="ECO:0000256" key="7">
    <source>
        <dbReference type="ARBA" id="ARBA00031244"/>
    </source>
</evidence>
<evidence type="ECO:0000256" key="1">
    <source>
        <dbReference type="ARBA" id="ARBA00021020"/>
    </source>
</evidence>
<reference evidence="11 12" key="1">
    <citation type="submission" date="2020-08" db="EMBL/GenBank/DDBJ databases">
        <authorList>
            <person name="Criscuolo A."/>
        </authorList>
    </citation>
    <scope>NUCLEOTIDE SEQUENCE [LARGE SCALE GENOMIC DNA]</scope>
    <source>
        <strain evidence="11">CIP111764</strain>
    </source>
</reference>
<dbReference type="EMBL" id="CAJFCI010000012">
    <property type="protein sequence ID" value="CAD5105896.1"/>
    <property type="molecule type" value="Genomic_DNA"/>
</dbReference>
<dbReference type="InterPro" id="IPR036909">
    <property type="entry name" value="Cyt_c-like_dom_sf"/>
</dbReference>
<evidence type="ECO:0000256" key="2">
    <source>
        <dbReference type="ARBA" id="ARBA00022448"/>
    </source>
</evidence>
<feature type="signal peptide" evidence="9">
    <location>
        <begin position="1"/>
        <end position="21"/>
    </location>
</feature>
<evidence type="ECO:0000259" key="10">
    <source>
        <dbReference type="PROSITE" id="PS51007"/>
    </source>
</evidence>
<name>A0A7U7I7A3_9GAMM</name>
<evidence type="ECO:0000256" key="8">
    <source>
        <dbReference type="PIRSR" id="PIRSR602324-1"/>
    </source>
</evidence>
<comment type="PTM">
    <text evidence="8">Binds 1 heme c group covalently per subunit.</text>
</comment>
<dbReference type="SUPFAM" id="SSF46626">
    <property type="entry name" value="Cytochrome c"/>
    <property type="match status" value="1"/>
</dbReference>
<keyword evidence="12" id="KW-1185">Reference proteome</keyword>
<comment type="caution">
    <text evidence="11">The sequence shown here is derived from an EMBL/GenBank/DDBJ whole genome shotgun (WGS) entry which is preliminary data.</text>
</comment>
<protein>
    <recommendedName>
        <fullName evidence="1">Cytochrome c-551</fullName>
    </recommendedName>
    <alternativeName>
        <fullName evidence="7">Cytochrome c551</fullName>
    </alternativeName>
</protein>
<keyword evidence="2" id="KW-0813">Transport</keyword>
<keyword evidence="6 8" id="KW-0408">Iron</keyword>
<organism evidence="11 12">
    <name type="scientific">Zestomonas carbonaria</name>
    <dbReference type="NCBI Taxonomy" id="2762745"/>
    <lineage>
        <taxon>Bacteria</taxon>
        <taxon>Pseudomonadati</taxon>
        <taxon>Pseudomonadota</taxon>
        <taxon>Gammaproteobacteria</taxon>
        <taxon>Pseudomonadales</taxon>
        <taxon>Pseudomonadaceae</taxon>
        <taxon>Zestomonas</taxon>
    </lineage>
</organism>
<sequence>MVRNLSAITIIGLLFFQAVNAQQDDVSALMQRNACTGCHQPTVRTVGPSWQEVAERYRDGSKTAAQLGERIRKGGSGAWGAVPMPPQAQLSQADLENIAAWILANH</sequence>
<dbReference type="PROSITE" id="PS51007">
    <property type="entry name" value="CYTC"/>
    <property type="match status" value="1"/>
</dbReference>
<dbReference type="GO" id="GO:0009055">
    <property type="term" value="F:electron transfer activity"/>
    <property type="evidence" value="ECO:0007669"/>
    <property type="project" value="InterPro"/>
</dbReference>
<keyword evidence="4 8" id="KW-0479">Metal-binding</keyword>
<proteinExistence type="predicted"/>
<dbReference type="PRINTS" id="PR00606">
    <property type="entry name" value="CYTCHROMECID"/>
</dbReference>
<dbReference type="InterPro" id="IPR002324">
    <property type="entry name" value="Cyt_c_ID"/>
</dbReference>
<evidence type="ECO:0000313" key="12">
    <source>
        <dbReference type="Proteomes" id="UP000583387"/>
    </source>
</evidence>
<keyword evidence="3 8" id="KW-0349">Heme</keyword>